<dbReference type="EMBL" id="CP151767">
    <property type="protein sequence ID" value="WZU67696.1"/>
    <property type="molecule type" value="Genomic_DNA"/>
</dbReference>
<evidence type="ECO:0000256" key="4">
    <source>
        <dbReference type="ARBA" id="ARBA00034320"/>
    </source>
</evidence>
<dbReference type="RefSeq" id="WP_342077006.1">
    <property type="nucleotide sequence ID" value="NZ_CP151767.2"/>
</dbReference>
<evidence type="ECO:0000256" key="1">
    <source>
        <dbReference type="ARBA" id="ARBA00022741"/>
    </source>
</evidence>
<organism evidence="8 9">
    <name type="scientific">Yoonia rhodophyticola</name>
    <dbReference type="NCBI Taxonomy" id="3137370"/>
    <lineage>
        <taxon>Bacteria</taxon>
        <taxon>Pseudomonadati</taxon>
        <taxon>Pseudomonadota</taxon>
        <taxon>Alphaproteobacteria</taxon>
        <taxon>Rhodobacterales</taxon>
        <taxon>Paracoccaceae</taxon>
        <taxon>Yoonia</taxon>
    </lineage>
</organism>
<name>A0AAN0NIZ2_9RHOB</name>
<evidence type="ECO:0000313" key="9">
    <source>
        <dbReference type="Proteomes" id="UP001470809"/>
    </source>
</evidence>
<comment type="catalytic activity">
    <reaction evidence="6">
        <text>GTP + H2O = GDP + phosphate + H(+)</text>
        <dbReference type="Rhea" id="RHEA:19669"/>
        <dbReference type="ChEBI" id="CHEBI:15377"/>
        <dbReference type="ChEBI" id="CHEBI:15378"/>
        <dbReference type="ChEBI" id="CHEBI:37565"/>
        <dbReference type="ChEBI" id="CHEBI:43474"/>
        <dbReference type="ChEBI" id="CHEBI:58189"/>
    </reaction>
    <physiologicalReaction direction="left-to-right" evidence="6">
        <dbReference type="Rhea" id="RHEA:19670"/>
    </physiologicalReaction>
</comment>
<gene>
    <name evidence="8" type="ORF">AABB31_22760</name>
</gene>
<proteinExistence type="inferred from homology"/>
<keyword evidence="9" id="KW-1185">Reference proteome</keyword>
<keyword evidence="1" id="KW-0547">Nucleotide-binding</keyword>
<evidence type="ECO:0000313" key="8">
    <source>
        <dbReference type="EMBL" id="WZU67696.1"/>
    </source>
</evidence>
<dbReference type="GO" id="GO:0000166">
    <property type="term" value="F:nucleotide binding"/>
    <property type="evidence" value="ECO:0007669"/>
    <property type="project" value="UniProtKB-KW"/>
</dbReference>
<dbReference type="AlphaFoldDB" id="A0AAN0NIZ2"/>
<dbReference type="KEGG" id="yrh:AABB31_22760"/>
<reference evidence="9" key="1">
    <citation type="submission" date="2024-04" db="EMBL/GenBank/DDBJ databases">
        <title>Phylogenomic analyses of a clade within the roseobacter group suggest taxonomic reassignments of species of the genera Aestuariivita, Citreicella, Loktanella, Nautella, Pelagibaca, Ruegeria, Thalassobius, Thiobacimonas and Tropicibacter, and the proposal o.</title>
        <authorList>
            <person name="Jeon C.O."/>
        </authorList>
    </citation>
    <scope>NUCLEOTIDE SEQUENCE [LARGE SCALE GENOMIC DNA]</scope>
    <source>
        <strain evidence="9">SS1-5</strain>
    </source>
</reference>
<dbReference type="SUPFAM" id="SSF90002">
    <property type="entry name" value="Hypothetical protein YjiA, C-terminal domain"/>
    <property type="match status" value="1"/>
</dbReference>
<protein>
    <submittedName>
        <fullName evidence="8">CobW family GTP-binding protein</fullName>
    </submittedName>
</protein>
<dbReference type="Pfam" id="PF07683">
    <property type="entry name" value="CobW_C"/>
    <property type="match status" value="1"/>
</dbReference>
<dbReference type="SMART" id="SM00833">
    <property type="entry name" value="CobW_C"/>
    <property type="match status" value="1"/>
</dbReference>
<dbReference type="InterPro" id="IPR036627">
    <property type="entry name" value="CobW-likC_sf"/>
</dbReference>
<dbReference type="InterPro" id="IPR027417">
    <property type="entry name" value="P-loop_NTPase"/>
</dbReference>
<keyword evidence="3" id="KW-0143">Chaperone</keyword>
<dbReference type="InterPro" id="IPR011629">
    <property type="entry name" value="CobW-like_C"/>
</dbReference>
<evidence type="ECO:0000256" key="3">
    <source>
        <dbReference type="ARBA" id="ARBA00023186"/>
    </source>
</evidence>
<comment type="function">
    <text evidence="5">Zinc chaperone that directly transfers zinc cofactor to target proteins, thereby activating them. Zinc is transferred from the CXCC motif in the GTPase domain to the zinc binding site in target proteins in a process requiring GTP hydrolysis.</text>
</comment>
<dbReference type="InterPro" id="IPR003495">
    <property type="entry name" value="CobW/HypB/UreG_nucleotide-bd"/>
</dbReference>
<dbReference type="Gene3D" id="3.40.50.300">
    <property type="entry name" value="P-loop containing nucleotide triphosphate hydrolases"/>
    <property type="match status" value="1"/>
</dbReference>
<dbReference type="Gene3D" id="3.30.1220.10">
    <property type="entry name" value="CobW-like, C-terminal domain"/>
    <property type="match status" value="1"/>
</dbReference>
<feature type="domain" description="CobW C-terminal" evidence="7">
    <location>
        <begin position="215"/>
        <end position="299"/>
    </location>
</feature>
<evidence type="ECO:0000256" key="5">
    <source>
        <dbReference type="ARBA" id="ARBA00045658"/>
    </source>
</evidence>
<dbReference type="CDD" id="cd03112">
    <property type="entry name" value="CobW-like"/>
    <property type="match status" value="1"/>
</dbReference>
<comment type="similarity">
    <text evidence="4">Belongs to the SIMIBI class G3E GTPase family. ZNG1 subfamily.</text>
</comment>
<keyword evidence="2" id="KW-0378">Hydrolase</keyword>
<accession>A0AAN0NIZ2</accession>
<dbReference type="SUPFAM" id="SSF52540">
    <property type="entry name" value="P-loop containing nucleoside triphosphate hydrolases"/>
    <property type="match status" value="1"/>
</dbReference>
<evidence type="ECO:0000256" key="2">
    <source>
        <dbReference type="ARBA" id="ARBA00022801"/>
    </source>
</evidence>
<dbReference type="Pfam" id="PF02492">
    <property type="entry name" value="cobW"/>
    <property type="match status" value="1"/>
</dbReference>
<dbReference type="PANTHER" id="PTHR13748:SF62">
    <property type="entry name" value="COBW DOMAIN-CONTAINING PROTEIN"/>
    <property type="match status" value="1"/>
</dbReference>
<evidence type="ECO:0000259" key="7">
    <source>
        <dbReference type="SMART" id="SM00833"/>
    </source>
</evidence>
<dbReference type="GO" id="GO:0016787">
    <property type="term" value="F:hydrolase activity"/>
    <property type="evidence" value="ECO:0007669"/>
    <property type="project" value="UniProtKB-KW"/>
</dbReference>
<reference evidence="8 9" key="2">
    <citation type="submission" date="2024-08" db="EMBL/GenBank/DDBJ databases">
        <title>Phylogenomic analyses of a clade within the roseobacter group suggest taxonomic reassignments of species of the genera Aestuariivita, Citreicella, Loktanella, Nautella, Pelagibaca, Ruegeria, Thalassobius, Thiobacimonas and Tropicibacter, and the proposal o.</title>
        <authorList>
            <person name="Jeon C.O."/>
        </authorList>
    </citation>
    <scope>NUCLEOTIDE SEQUENCE [LARGE SCALE GENOMIC DNA]</scope>
    <source>
        <strain evidence="8 9">SS1-5</strain>
    </source>
</reference>
<dbReference type="PANTHER" id="PTHR13748">
    <property type="entry name" value="COBW-RELATED"/>
    <property type="match status" value="1"/>
</dbReference>
<sequence length="303" mass="32123">MIGRIPITILSGYLGAGKTTMINRVLSGDPGRRVAVLVNDFGAVNIDASLIATQEDDRISLTNGCVCCSIGDDLGAALDDQAARADPPEHILLEASGVAEPKRVAMHAGYWPGFTLDALIVVVDAETIRARAKDKFVGKLIRSQIAAAEIIALTKTDLIGPDMAQSVIGFLRGIAPDVRVIEAPNGSMPNDLIFGSTGVFRAPFQTGDDTDHAALHTVTWIPQQAVSQRKLDQALKSSPTFIHRAKGFFVDADTDRMMLLQAVGARFSFDAAPADMAPAIVMIGTGAPADMSAEMDRIRQAVG</sequence>
<dbReference type="Proteomes" id="UP001470809">
    <property type="component" value="Chromosome"/>
</dbReference>
<evidence type="ECO:0000256" key="6">
    <source>
        <dbReference type="ARBA" id="ARBA00049117"/>
    </source>
</evidence>
<dbReference type="GO" id="GO:0005737">
    <property type="term" value="C:cytoplasm"/>
    <property type="evidence" value="ECO:0007669"/>
    <property type="project" value="TreeGrafter"/>
</dbReference>
<dbReference type="InterPro" id="IPR051316">
    <property type="entry name" value="Zinc-reg_GTPase_activator"/>
</dbReference>